<dbReference type="Proteomes" id="UP000065822">
    <property type="component" value="Chromosome"/>
</dbReference>
<dbReference type="InterPro" id="IPR014973">
    <property type="entry name" value="DUF1835"/>
</dbReference>
<name>A0ABM5XF64_9FLAO</name>
<feature type="domain" description="DUF1835" evidence="1">
    <location>
        <begin position="29"/>
        <end position="138"/>
    </location>
</feature>
<proteinExistence type="predicted"/>
<protein>
    <recommendedName>
        <fullName evidence="1">DUF1835 domain-containing protein</fullName>
    </recommendedName>
</protein>
<evidence type="ECO:0000313" key="3">
    <source>
        <dbReference type="Proteomes" id="UP000065822"/>
    </source>
</evidence>
<evidence type="ECO:0000313" key="2">
    <source>
        <dbReference type="EMBL" id="AMD85784.1"/>
    </source>
</evidence>
<accession>A0ABM5XF64</accession>
<dbReference type="Pfam" id="PF08874">
    <property type="entry name" value="DUF1835"/>
    <property type="match status" value="1"/>
</dbReference>
<evidence type="ECO:0000259" key="1">
    <source>
        <dbReference type="Pfam" id="PF08874"/>
    </source>
</evidence>
<gene>
    <name evidence="2" type="ORF">AXF12_09840</name>
</gene>
<keyword evidence="3" id="KW-1185">Reference proteome</keyword>
<dbReference type="EMBL" id="CP014227">
    <property type="protein sequence ID" value="AMD85784.1"/>
    <property type="molecule type" value="Genomic_DNA"/>
</dbReference>
<sequence length="324" mass="37666">MELLFFFVPLHPRIKYNQKISAVMRRELHITGGKNTTEMLRKIAPQSEVITWNEMLSEGKTTTDVGSEHFWRSRYEFLKSEYNTGKKSFIDNVLKEYRNLCQQKTQDEAVLWFSEDLQSQINMIAVMSWLKKYRKNIHITWVKEPISAKTTQKDAKQYYQARQVFNTDDLEYADYIWQLYCSKSPLQLEIQANANTTTHLTALPEALKLHLQRFPSVKNGLSSVENEVLTTAYTFKGSAEDLAQQMVKSQLHLGYSSLQFSAVIERLKDLFSSLNPLKINLEGEQVLANQINMYPILRNDDTYLGGALKYDFLRYGDSDKLLKL</sequence>
<reference evidence="2 3" key="1">
    <citation type="submission" date="2016-02" db="EMBL/GenBank/DDBJ databases">
        <authorList>
            <person name="Holder M.E."/>
            <person name="Ajami N.J."/>
            <person name="Petrosino J.F."/>
        </authorList>
    </citation>
    <scope>NUCLEOTIDE SEQUENCE [LARGE SCALE GENOMIC DNA]</scope>
    <source>
        <strain evidence="2 3">CCUG 32990</strain>
    </source>
</reference>
<organism evidence="2 3">
    <name type="scientific">Capnocytophaga haemolytica</name>
    <dbReference type="NCBI Taxonomy" id="45243"/>
    <lineage>
        <taxon>Bacteria</taxon>
        <taxon>Pseudomonadati</taxon>
        <taxon>Bacteroidota</taxon>
        <taxon>Flavobacteriia</taxon>
        <taxon>Flavobacteriales</taxon>
        <taxon>Flavobacteriaceae</taxon>
        <taxon>Capnocytophaga</taxon>
    </lineage>
</organism>